<dbReference type="Pfam" id="PF07676">
    <property type="entry name" value="PD40"/>
    <property type="match status" value="2"/>
</dbReference>
<evidence type="ECO:0000256" key="1">
    <source>
        <dbReference type="ARBA" id="ARBA00009820"/>
    </source>
</evidence>
<accession>A0A9D2BGU0</accession>
<dbReference type="PANTHER" id="PTHR36842:SF1">
    <property type="entry name" value="PROTEIN TOLB"/>
    <property type="match status" value="1"/>
</dbReference>
<dbReference type="PANTHER" id="PTHR36842">
    <property type="entry name" value="PROTEIN TOLB HOMOLOG"/>
    <property type="match status" value="1"/>
</dbReference>
<dbReference type="EMBL" id="DXEL01000075">
    <property type="protein sequence ID" value="HIX75553.1"/>
    <property type="molecule type" value="Genomic_DNA"/>
</dbReference>
<proteinExistence type="inferred from homology"/>
<evidence type="ECO:0000313" key="3">
    <source>
        <dbReference type="Proteomes" id="UP000886740"/>
    </source>
</evidence>
<evidence type="ECO:0000313" key="2">
    <source>
        <dbReference type="EMBL" id="HIX75553.1"/>
    </source>
</evidence>
<protein>
    <recommendedName>
        <fullName evidence="4">Cytochrome C biosynthesis protein</fullName>
    </recommendedName>
</protein>
<organism evidence="2 3">
    <name type="scientific">Candidatus Parabacteroides intestinipullorum</name>
    <dbReference type="NCBI Taxonomy" id="2838723"/>
    <lineage>
        <taxon>Bacteria</taxon>
        <taxon>Pseudomonadati</taxon>
        <taxon>Bacteroidota</taxon>
        <taxon>Bacteroidia</taxon>
        <taxon>Bacteroidales</taxon>
        <taxon>Tannerellaceae</taxon>
        <taxon>Parabacteroides</taxon>
    </lineage>
</organism>
<sequence>MIRRNLLAVLAYCCLGCLLSCGGNDRLPDGKEIAASPDIYPDYKEVTFPVNVAPPNFRLESPHEEAYACFRTPSQELVVKERKGYFSIPEKGWKKLLADAKGEIEVTIYAKDKEWVRYSAFRQYVSTDSIDLYLVYRLIEPGYEMWNNMGIYQRELSSYDQSPVMENRLTDQNCMNCHSFSAQDPDKMIFHMRGKNNGTYLIKGDKIEKLNTKTDHTMSTLVYPSWHPGGRYIAFSVNQTNQSFHQTNRNRIEVYDSASDVVVYDTENHEIVSSDLLMSKDRFENCPTFSSDGKRLYFCSAQAREMPKEFEQVRFDLCSISFDPVNGTFGTEVDTLYKASDYGKSISWPRLSPDGRHMLLTIANYGYFMIWNKSADLYMLDLTTKELSPLTLANSPDVESYHSWSSNGRWAVFSSRRDDGLYTRLYITHIDENGEASKAFMLPQEDPSYYHSLMKSYNVPEFVKGEVKDQMRELAIIAKDDPGIQLTFRE</sequence>
<dbReference type="Proteomes" id="UP000886740">
    <property type="component" value="Unassembled WGS sequence"/>
</dbReference>
<dbReference type="InterPro" id="IPR011042">
    <property type="entry name" value="6-blade_b-propeller_TolB-like"/>
</dbReference>
<dbReference type="InterPro" id="IPR011659">
    <property type="entry name" value="WD40"/>
</dbReference>
<dbReference type="AlphaFoldDB" id="A0A9D2BGU0"/>
<dbReference type="SUPFAM" id="SSF82171">
    <property type="entry name" value="DPP6 N-terminal domain-like"/>
    <property type="match status" value="1"/>
</dbReference>
<reference evidence="2" key="1">
    <citation type="journal article" date="2021" name="PeerJ">
        <title>Extensive microbial diversity within the chicken gut microbiome revealed by metagenomics and culture.</title>
        <authorList>
            <person name="Gilroy R."/>
            <person name="Ravi A."/>
            <person name="Getino M."/>
            <person name="Pursley I."/>
            <person name="Horton D.L."/>
            <person name="Alikhan N.F."/>
            <person name="Baker D."/>
            <person name="Gharbi K."/>
            <person name="Hall N."/>
            <person name="Watson M."/>
            <person name="Adriaenssens E.M."/>
            <person name="Foster-Nyarko E."/>
            <person name="Jarju S."/>
            <person name="Secka A."/>
            <person name="Antonio M."/>
            <person name="Oren A."/>
            <person name="Chaudhuri R.R."/>
            <person name="La Ragione R."/>
            <person name="Hildebrand F."/>
            <person name="Pallen M.J."/>
        </authorList>
    </citation>
    <scope>NUCLEOTIDE SEQUENCE</scope>
    <source>
        <strain evidence="2">ChiGjej6B6-14162</strain>
    </source>
</reference>
<comment type="similarity">
    <text evidence="1">Belongs to the TolB family.</text>
</comment>
<name>A0A9D2BGU0_9BACT</name>
<gene>
    <name evidence="2" type="ORF">H9977_11050</name>
</gene>
<dbReference type="Gene3D" id="2.120.10.30">
    <property type="entry name" value="TolB, C-terminal domain"/>
    <property type="match status" value="2"/>
</dbReference>
<evidence type="ECO:0008006" key="4">
    <source>
        <dbReference type="Google" id="ProtNLM"/>
    </source>
</evidence>
<comment type="caution">
    <text evidence="2">The sequence shown here is derived from an EMBL/GenBank/DDBJ whole genome shotgun (WGS) entry which is preliminary data.</text>
</comment>
<reference evidence="2" key="2">
    <citation type="submission" date="2021-04" db="EMBL/GenBank/DDBJ databases">
        <authorList>
            <person name="Gilroy R."/>
        </authorList>
    </citation>
    <scope>NUCLEOTIDE SEQUENCE</scope>
    <source>
        <strain evidence="2">ChiGjej6B6-14162</strain>
    </source>
</reference>